<evidence type="ECO:0000313" key="2">
    <source>
        <dbReference type="EMBL" id="KAF5839273.1"/>
    </source>
</evidence>
<name>A0ABQ7GXE3_DUNSA</name>
<feature type="compositionally biased region" description="Basic and acidic residues" evidence="1">
    <location>
        <begin position="807"/>
        <end position="817"/>
    </location>
</feature>
<feature type="compositionally biased region" description="Low complexity" evidence="1">
    <location>
        <begin position="163"/>
        <end position="176"/>
    </location>
</feature>
<dbReference type="EMBL" id="MU069549">
    <property type="protein sequence ID" value="KAF5839273.1"/>
    <property type="molecule type" value="Genomic_DNA"/>
</dbReference>
<organism evidence="2 3">
    <name type="scientific">Dunaliella salina</name>
    <name type="common">Green alga</name>
    <name type="synonym">Protococcus salinus</name>
    <dbReference type="NCBI Taxonomy" id="3046"/>
    <lineage>
        <taxon>Eukaryota</taxon>
        <taxon>Viridiplantae</taxon>
        <taxon>Chlorophyta</taxon>
        <taxon>core chlorophytes</taxon>
        <taxon>Chlorophyceae</taxon>
        <taxon>CS clade</taxon>
        <taxon>Chlamydomonadales</taxon>
        <taxon>Dunaliellaceae</taxon>
        <taxon>Dunaliella</taxon>
    </lineage>
</organism>
<feature type="region of interest" description="Disordered" evidence="1">
    <location>
        <begin position="163"/>
        <end position="232"/>
    </location>
</feature>
<gene>
    <name evidence="2" type="ORF">DUNSADRAFT_1217</name>
</gene>
<feature type="compositionally biased region" description="Low complexity" evidence="1">
    <location>
        <begin position="190"/>
        <end position="230"/>
    </location>
</feature>
<feature type="compositionally biased region" description="Polar residues" evidence="1">
    <location>
        <begin position="794"/>
        <end position="806"/>
    </location>
</feature>
<keyword evidence="3" id="KW-1185">Reference proteome</keyword>
<dbReference type="Proteomes" id="UP000815325">
    <property type="component" value="Unassembled WGS sequence"/>
</dbReference>
<accession>A0ABQ7GXE3</accession>
<feature type="compositionally biased region" description="Pro residues" evidence="1">
    <location>
        <begin position="392"/>
        <end position="406"/>
    </location>
</feature>
<feature type="compositionally biased region" description="Low complexity" evidence="1">
    <location>
        <begin position="445"/>
        <end position="462"/>
    </location>
</feature>
<feature type="compositionally biased region" description="Polar residues" evidence="1">
    <location>
        <begin position="292"/>
        <end position="303"/>
    </location>
</feature>
<feature type="compositionally biased region" description="Polar residues" evidence="1">
    <location>
        <begin position="260"/>
        <end position="281"/>
    </location>
</feature>
<evidence type="ECO:0000313" key="3">
    <source>
        <dbReference type="Proteomes" id="UP000815325"/>
    </source>
</evidence>
<feature type="region of interest" description="Disordered" evidence="1">
    <location>
        <begin position="245"/>
        <end position="413"/>
    </location>
</feature>
<feature type="compositionally biased region" description="Polar residues" evidence="1">
    <location>
        <begin position="617"/>
        <end position="629"/>
    </location>
</feature>
<feature type="region of interest" description="Disordered" evidence="1">
    <location>
        <begin position="435"/>
        <end position="462"/>
    </location>
</feature>
<reference evidence="2" key="1">
    <citation type="submission" date="2017-08" db="EMBL/GenBank/DDBJ databases">
        <authorList>
            <person name="Polle J.E."/>
            <person name="Barry K."/>
            <person name="Cushman J."/>
            <person name="Schmutz J."/>
            <person name="Tran D."/>
            <person name="Hathwaick L.T."/>
            <person name="Yim W.C."/>
            <person name="Jenkins J."/>
            <person name="Mckie-Krisberg Z.M."/>
            <person name="Prochnik S."/>
            <person name="Lindquist E."/>
            <person name="Dockter R.B."/>
            <person name="Adam C."/>
            <person name="Molina H."/>
            <person name="Bunkerborg J."/>
            <person name="Jin E."/>
            <person name="Buchheim M."/>
            <person name="Magnuson J."/>
        </authorList>
    </citation>
    <scope>NUCLEOTIDE SEQUENCE</scope>
    <source>
        <strain evidence="2">CCAP 19/18</strain>
    </source>
</reference>
<protein>
    <submittedName>
        <fullName evidence="2">Uncharacterized protein</fullName>
    </submittedName>
</protein>
<feature type="compositionally biased region" description="Polar residues" evidence="1">
    <location>
        <begin position="818"/>
        <end position="829"/>
    </location>
</feature>
<feature type="region of interest" description="Disordered" evidence="1">
    <location>
        <begin position="772"/>
        <end position="865"/>
    </location>
</feature>
<feature type="compositionally biased region" description="Low complexity" evidence="1">
    <location>
        <begin position="312"/>
        <end position="327"/>
    </location>
</feature>
<sequence length="972" mass="101074">MSKISATVHSRGGTKYGNCSFTGFRVTSRTPRRVACCRLLRSSKALSISSQAIAHGSSAKVAEQGARTTGLKQVPLIWQGPPPRLEVQASQGEGSFIMQHIKSCRSWQALALTHDRYGSRMNMKHCSAMITHLTQLMVRDAKTAQQQQQQQQLWQQQPGWVQAVAGQAQAPSSSSQPHSDEDAHQARLLSNYSASTSTSTANGSSSAGARAPVSLSSSSSSSSSSSGTSSNGVAATSYLRTLNSSLVNGGSGEPSRTFHHSSSLPAHPQLSSPLNGTSWPSSPGAVQPRPLSPSTAPAQSSVAPLSPPSWQPQPQSHRQLSTLSPQPHTTPTPPQLHSGFSSPPQQSQQAQQPLRQPHQLSTPSPPTHNAPAPLQHPQQAQSHPHSLQHPQQPTPPPPPSHLPPTPAMVAGLGVGSGAAGAAAWWGPPSAHPLTAVGGSGGNGEGSMAKGGTQPAGAANDGAQWAARNAHPSAAAAAAAPAAAAAGGANRAGSALTAAAGATPQAGGSPVDIPVPPGAAKLLDALLMSMHTTLLNACSTRQLANTLWALSKLQYRPFPSWLFKSLTLCQKRLPFFEAQLSGRPSPPTANAAASHGHIDGRKSPLPATDIPGNHGHTDSSWNGSAETSVINGDRHSGGPGGSASSGTVLAAVDEQGWSGHPAPLIARPRHAWFVAILGPLHAQLPLLQPVGLATVLLSLSQLGVRPHRFLVASAAQSDAFAASETAQMLIGVAKMGYRPDQSFVQRTTSTLLQQQRQQRRAFGLLRGTYPSMPGADSWPAHTLTATAGRGDSDGSAGNTADTDSNHISSDRSDGKRESASQSVQLDSVQAGSADIGSADGVGDAGNGTRPSQTELQGGRQGGEINDRRRALRAARSWSSWSCWAVAWACARLEYSLGHRLQALLRATGAAAQQEESTLRERLAYYKAASDARAQQLQQAAAKGGWSGLHQVSEGAHLHFLQVCVPSNSSRQQQ</sequence>
<feature type="compositionally biased region" description="Low complexity" evidence="1">
    <location>
        <begin position="335"/>
        <end position="359"/>
    </location>
</feature>
<feature type="compositionally biased region" description="Low complexity" evidence="1">
    <location>
        <begin position="370"/>
        <end position="391"/>
    </location>
</feature>
<feature type="region of interest" description="Disordered" evidence="1">
    <location>
        <begin position="579"/>
        <end position="645"/>
    </location>
</feature>
<proteinExistence type="predicted"/>
<evidence type="ECO:0000256" key="1">
    <source>
        <dbReference type="SAM" id="MobiDB-lite"/>
    </source>
</evidence>
<comment type="caution">
    <text evidence="2">The sequence shown here is derived from an EMBL/GenBank/DDBJ whole genome shotgun (WGS) entry which is preliminary data.</text>
</comment>